<dbReference type="RefSeq" id="XP_026625823.1">
    <property type="nucleotide sequence ID" value="XM_026766567.1"/>
</dbReference>
<feature type="signal peptide" evidence="2">
    <location>
        <begin position="1"/>
        <end position="17"/>
    </location>
</feature>
<feature type="chain" id="PRO_5017678128" description="Secreted protein" evidence="2">
    <location>
        <begin position="18"/>
        <end position="63"/>
    </location>
</feature>
<evidence type="ECO:0000256" key="1">
    <source>
        <dbReference type="SAM" id="MobiDB-lite"/>
    </source>
</evidence>
<protein>
    <recommendedName>
        <fullName evidence="5">Secreted protein</fullName>
    </recommendedName>
</protein>
<evidence type="ECO:0000313" key="4">
    <source>
        <dbReference type="Proteomes" id="UP000253729"/>
    </source>
</evidence>
<accession>A0A3F3Q0Y6</accession>
<keyword evidence="4" id="KW-1185">Reference proteome</keyword>
<name>A0A3F3Q0Y6_9EURO</name>
<organism evidence="3 4">
    <name type="scientific">Aspergillus welwitschiae</name>
    <dbReference type="NCBI Taxonomy" id="1341132"/>
    <lineage>
        <taxon>Eukaryota</taxon>
        <taxon>Fungi</taxon>
        <taxon>Dikarya</taxon>
        <taxon>Ascomycota</taxon>
        <taxon>Pezizomycotina</taxon>
        <taxon>Eurotiomycetes</taxon>
        <taxon>Eurotiomycetidae</taxon>
        <taxon>Eurotiales</taxon>
        <taxon>Aspergillaceae</taxon>
        <taxon>Aspergillus</taxon>
        <taxon>Aspergillus subgen. Circumdati</taxon>
    </lineage>
</organism>
<evidence type="ECO:0000313" key="3">
    <source>
        <dbReference type="EMBL" id="RDH32801.1"/>
    </source>
</evidence>
<evidence type="ECO:0008006" key="5">
    <source>
        <dbReference type="Google" id="ProtNLM"/>
    </source>
</evidence>
<sequence>MPAINLSILCWISLVDASIAASSPRSDGGWFTPIGWVPRNGKRRAERLGGQGSDMDGRQSKDN</sequence>
<keyword evidence="2" id="KW-0732">Signal</keyword>
<evidence type="ECO:0000256" key="2">
    <source>
        <dbReference type="SAM" id="SignalP"/>
    </source>
</evidence>
<dbReference type="EMBL" id="KZ852049">
    <property type="protein sequence ID" value="RDH32801.1"/>
    <property type="molecule type" value="Genomic_DNA"/>
</dbReference>
<feature type="region of interest" description="Disordered" evidence="1">
    <location>
        <begin position="41"/>
        <end position="63"/>
    </location>
</feature>
<dbReference type="GeneID" id="38134923"/>
<dbReference type="AlphaFoldDB" id="A0A3F3Q0Y6"/>
<proteinExistence type="predicted"/>
<gene>
    <name evidence="3" type="ORF">BDQ94DRAFT_145059</name>
</gene>
<reference evidence="3 4" key="1">
    <citation type="submission" date="2018-07" db="EMBL/GenBank/DDBJ databases">
        <title>The genomes of Aspergillus section Nigri reveals drivers in fungal speciation.</title>
        <authorList>
            <consortium name="DOE Joint Genome Institute"/>
            <person name="Vesth T.C."/>
            <person name="Nybo J."/>
            <person name="Theobald S."/>
            <person name="Brandl J."/>
            <person name="Frisvad J.C."/>
            <person name="Nielsen K.F."/>
            <person name="Lyhne E.K."/>
            <person name="Kogle M.E."/>
            <person name="Kuo A."/>
            <person name="Riley R."/>
            <person name="Clum A."/>
            <person name="Nolan M."/>
            <person name="Lipzen A."/>
            <person name="Salamov A."/>
            <person name="Henrissat B."/>
            <person name="Wiebenga A."/>
            <person name="De vries R.P."/>
            <person name="Grigoriev I.V."/>
            <person name="Mortensen U.H."/>
            <person name="Andersen M.R."/>
            <person name="Baker S.E."/>
        </authorList>
    </citation>
    <scope>NUCLEOTIDE SEQUENCE [LARGE SCALE GENOMIC DNA]</scope>
    <source>
        <strain evidence="3 4">CBS 139.54b</strain>
    </source>
</reference>
<dbReference type="Proteomes" id="UP000253729">
    <property type="component" value="Unassembled WGS sequence"/>
</dbReference>